<evidence type="ECO:0000259" key="7">
    <source>
        <dbReference type="PROSITE" id="PS50145"/>
    </source>
</evidence>
<keyword evidence="9" id="KW-1185">Reference proteome</keyword>
<dbReference type="PROSITE" id="PS50145">
    <property type="entry name" value="ZF_TRAF"/>
    <property type="match status" value="2"/>
</dbReference>
<feature type="zinc finger region" description="TRAF-type" evidence="4">
    <location>
        <begin position="120"/>
        <end position="165"/>
    </location>
</feature>
<dbReference type="SUPFAM" id="SSF49599">
    <property type="entry name" value="TRAF domain-like"/>
    <property type="match status" value="1"/>
</dbReference>
<feature type="domain" description="TRAF-type" evidence="7">
    <location>
        <begin position="120"/>
        <end position="165"/>
    </location>
</feature>
<dbReference type="InterPro" id="IPR013083">
    <property type="entry name" value="Znf_RING/FYVE/PHD"/>
</dbReference>
<keyword evidence="1 4" id="KW-0479">Metal-binding</keyword>
<evidence type="ECO:0000313" key="9">
    <source>
        <dbReference type="Proteomes" id="UP001165289"/>
    </source>
</evidence>
<proteinExistence type="predicted"/>
<dbReference type="GO" id="GO:0008270">
    <property type="term" value="F:zinc ion binding"/>
    <property type="evidence" value="ECO:0007669"/>
    <property type="project" value="UniProtKB-KW"/>
</dbReference>
<gene>
    <name evidence="8" type="ORF">LOD99_4869</name>
</gene>
<dbReference type="Proteomes" id="UP001165289">
    <property type="component" value="Unassembled WGS sequence"/>
</dbReference>
<keyword evidence="5" id="KW-0175">Coiled coil</keyword>
<dbReference type="PANTHER" id="PTHR10131:SF94">
    <property type="entry name" value="TNF RECEPTOR-ASSOCIATED FACTOR 4"/>
    <property type="match status" value="1"/>
</dbReference>
<feature type="coiled-coil region" evidence="5">
    <location>
        <begin position="249"/>
        <end position="337"/>
    </location>
</feature>
<keyword evidence="6" id="KW-1133">Transmembrane helix</keyword>
<comment type="caution">
    <text evidence="8">The sequence shown here is derived from an EMBL/GenBank/DDBJ whole genome shotgun (WGS) entry which is preliminary data.</text>
</comment>
<name>A0AAV7JRW5_9METZ</name>
<keyword evidence="6" id="KW-0472">Membrane</keyword>
<evidence type="ECO:0000256" key="1">
    <source>
        <dbReference type="ARBA" id="ARBA00022723"/>
    </source>
</evidence>
<accession>A0AAV7JRW5</accession>
<keyword evidence="3 4" id="KW-0862">Zinc</keyword>
<reference evidence="8 9" key="1">
    <citation type="journal article" date="2023" name="BMC Biol.">
        <title>The compact genome of the sponge Oopsacas minuta (Hexactinellida) is lacking key metazoan core genes.</title>
        <authorList>
            <person name="Santini S."/>
            <person name="Schenkelaars Q."/>
            <person name="Jourda C."/>
            <person name="Duchesne M."/>
            <person name="Belahbib H."/>
            <person name="Rocher C."/>
            <person name="Selva M."/>
            <person name="Riesgo A."/>
            <person name="Vervoort M."/>
            <person name="Leys S.P."/>
            <person name="Kodjabachian L."/>
            <person name="Le Bivic A."/>
            <person name="Borchiellini C."/>
            <person name="Claverie J.M."/>
            <person name="Renard E."/>
        </authorList>
    </citation>
    <scope>NUCLEOTIDE SEQUENCE [LARGE SCALE GENOMIC DNA]</scope>
    <source>
        <strain evidence="8">SPO-2</strain>
    </source>
</reference>
<keyword evidence="8" id="KW-0675">Receptor</keyword>
<dbReference type="AlphaFoldDB" id="A0AAV7JRW5"/>
<evidence type="ECO:0000256" key="6">
    <source>
        <dbReference type="SAM" id="Phobius"/>
    </source>
</evidence>
<dbReference type="Gene3D" id="3.30.40.10">
    <property type="entry name" value="Zinc/RING finger domain, C3HC4 (zinc finger)"/>
    <property type="match status" value="2"/>
</dbReference>
<dbReference type="EMBL" id="JAKMXF010000302">
    <property type="protein sequence ID" value="KAI6651618.1"/>
    <property type="molecule type" value="Genomic_DNA"/>
</dbReference>
<evidence type="ECO:0000256" key="3">
    <source>
        <dbReference type="ARBA" id="ARBA00022833"/>
    </source>
</evidence>
<keyword evidence="6" id="KW-0812">Transmembrane</keyword>
<keyword evidence="2 4" id="KW-0863">Zinc-finger</keyword>
<organism evidence="8 9">
    <name type="scientific">Oopsacas minuta</name>
    <dbReference type="NCBI Taxonomy" id="111878"/>
    <lineage>
        <taxon>Eukaryota</taxon>
        <taxon>Metazoa</taxon>
        <taxon>Porifera</taxon>
        <taxon>Hexactinellida</taxon>
        <taxon>Hexasterophora</taxon>
        <taxon>Lyssacinosida</taxon>
        <taxon>Leucopsacidae</taxon>
        <taxon>Oopsacas</taxon>
    </lineage>
</organism>
<feature type="transmembrane region" description="Helical" evidence="6">
    <location>
        <begin position="396"/>
        <end position="420"/>
    </location>
</feature>
<sequence length="421" mass="49143">MAEKLQNNDTPETLIQALCVEITPGNFGGYKTEILLKELHPMVRELFLCYKCDNILRNAVKENHKSEDKLACSPCSGVQAGKKKGHIPHDARKMVGMLEVRCPYMERGCDWVGELERIITHLRECPHIIMICELGCKQQFLRKERDSHNQGCRNKNEICKFCDNEYRSHEEQKHFAKCLRYPIKCTQGCDNEVAREDMLIHLNSECSETIVKCLYGKLGCEIKELKRCEMIIHIREGKEKHEFVMRKAVQKLGDKIRKLEETNKAELDNVLEIRYDKLQSFKAEVEEKMGELQKAEYATKVDIGQLNVRLNNKTVEYERIIESINKLKTAIRQKEIQNFPKVNETLCVNIHRELDEISYWVDVGICKDRQNDTLMSVTRLEMNQLEALVKKMKTDLYRLGLLFCCFVVLLLFIVVGKWCFE</sequence>
<dbReference type="PANTHER" id="PTHR10131">
    <property type="entry name" value="TNF RECEPTOR ASSOCIATED FACTOR"/>
    <property type="match status" value="1"/>
</dbReference>
<evidence type="ECO:0000256" key="4">
    <source>
        <dbReference type="PROSITE-ProRule" id="PRU00207"/>
    </source>
</evidence>
<protein>
    <submittedName>
        <fullName evidence="8">TNF receptor-associated factor 3</fullName>
    </submittedName>
</protein>
<dbReference type="Pfam" id="PF02176">
    <property type="entry name" value="zf-TRAF"/>
    <property type="match status" value="1"/>
</dbReference>
<feature type="domain" description="TRAF-type" evidence="7">
    <location>
        <begin position="168"/>
        <end position="220"/>
    </location>
</feature>
<dbReference type="InterPro" id="IPR001293">
    <property type="entry name" value="Znf_TRAF"/>
</dbReference>
<evidence type="ECO:0000256" key="5">
    <source>
        <dbReference type="SAM" id="Coils"/>
    </source>
</evidence>
<evidence type="ECO:0000313" key="8">
    <source>
        <dbReference type="EMBL" id="KAI6651618.1"/>
    </source>
</evidence>
<evidence type="ECO:0000256" key="2">
    <source>
        <dbReference type="ARBA" id="ARBA00022771"/>
    </source>
</evidence>
<feature type="zinc finger region" description="TRAF-type" evidence="4">
    <location>
        <begin position="168"/>
        <end position="220"/>
    </location>
</feature>